<dbReference type="AlphaFoldDB" id="A0A1F5YU07"/>
<keyword evidence="3" id="KW-0560">Oxidoreductase</keyword>
<dbReference type="PANTHER" id="PTHR32303:SF4">
    <property type="entry name" value="QUINOPROTEIN GLUCOSE DEHYDROGENASE"/>
    <property type="match status" value="1"/>
</dbReference>
<evidence type="ECO:0000259" key="5">
    <source>
        <dbReference type="Pfam" id="PF01011"/>
    </source>
</evidence>
<evidence type="ECO:0000313" key="6">
    <source>
        <dbReference type="EMBL" id="OGG03698.1"/>
    </source>
</evidence>
<name>A0A1F5YU07_9BACT</name>
<accession>A0A1F5YU07</accession>
<feature type="domain" description="Pyrrolo-quinoline quinone repeat" evidence="5">
    <location>
        <begin position="5"/>
        <end position="584"/>
    </location>
</feature>
<comment type="caution">
    <text evidence="6">The sequence shown here is derived from an EMBL/GenBank/DDBJ whole genome shotgun (WGS) entry which is preliminary data.</text>
</comment>
<gene>
    <name evidence="6" type="ORF">A3F83_05915</name>
</gene>
<dbReference type="InterPro" id="IPR011047">
    <property type="entry name" value="Quinoprotein_ADH-like_sf"/>
</dbReference>
<dbReference type="InterPro" id="IPR018391">
    <property type="entry name" value="PQQ_b-propeller_rpt"/>
</dbReference>
<sequence>MTFDWPSWGGDEGGQRFSPLDQINTGNVKTLVRAWTYRTGEISDGSGEIARTTFECTPLVLDGVMYISTPFCRAIALNPETGAELWSFDPQIDKSLQRNWMLINRGVAAWKGDQGWRIFLGTMAGDLWCLDAATGKPVETFGQGGKVPHGYMGPKGRVLHGAEASPENLPTEWEGAITSAPAIIGDLVVVGGQLPFLRAYAVRTGQVVWERSKVLAPDDPDYTSWEGPGLAKQGSSFSWAPISVDSQRKMIFAGTDSPTPDFYGGERHGDSRPCNSILALDAMTGKTIWQYQISHHDVWDYDIPSQPNLITVRREGREVPAVAVTTKQGMLFLFNRETGEPLFEIQERPVPQSAVPGEKLSPTQPFPVAPPPYARQGAGPDGLNRVTPELEALARKAFSEYKVGHLYDPPSEEGVIVFPNTIGGGAWGGGCYDPRSGLYYVSNSNVGSLMKMVRSKENPSIFARVTDNFDNGRFWDNRTRIPFTPPPWSTLSALDLNAGSLAWQTPLGIVDSLAAQGISNTGSISIGGGIVTAGGLVFIGASNDSRFRAFDSATGAELWVAEIDGSGHAVPMTYLGRKTGKQFVVIAAGGGNKFNNQFADALVAFSLP</sequence>
<dbReference type="Gene3D" id="2.140.10.10">
    <property type="entry name" value="Quinoprotein alcohol dehydrogenase-like superfamily"/>
    <property type="match status" value="1"/>
</dbReference>
<evidence type="ECO:0000256" key="4">
    <source>
        <dbReference type="SAM" id="MobiDB-lite"/>
    </source>
</evidence>
<dbReference type="SMART" id="SM00564">
    <property type="entry name" value="PQQ"/>
    <property type="match status" value="6"/>
</dbReference>
<comment type="similarity">
    <text evidence="2">Belongs to the bacterial PQQ dehydrogenase family.</text>
</comment>
<comment type="cofactor">
    <cofactor evidence="1">
        <name>pyrroloquinoline quinone</name>
        <dbReference type="ChEBI" id="CHEBI:58442"/>
    </cofactor>
</comment>
<protein>
    <recommendedName>
        <fullName evidence="5">Pyrrolo-quinoline quinone repeat domain-containing protein</fullName>
    </recommendedName>
</protein>
<proteinExistence type="inferred from homology"/>
<evidence type="ECO:0000313" key="7">
    <source>
        <dbReference type="Proteomes" id="UP000179129"/>
    </source>
</evidence>
<evidence type="ECO:0000256" key="2">
    <source>
        <dbReference type="ARBA" id="ARBA00008156"/>
    </source>
</evidence>
<dbReference type="EMBL" id="MFIX01000133">
    <property type="protein sequence ID" value="OGG03698.1"/>
    <property type="molecule type" value="Genomic_DNA"/>
</dbReference>
<dbReference type="SUPFAM" id="SSF50998">
    <property type="entry name" value="Quinoprotein alcohol dehydrogenase-like"/>
    <property type="match status" value="1"/>
</dbReference>
<evidence type="ECO:0000256" key="1">
    <source>
        <dbReference type="ARBA" id="ARBA00001931"/>
    </source>
</evidence>
<dbReference type="InterPro" id="IPR002372">
    <property type="entry name" value="PQQ_rpt_dom"/>
</dbReference>
<feature type="region of interest" description="Disordered" evidence="4">
    <location>
        <begin position="1"/>
        <end position="21"/>
    </location>
</feature>
<dbReference type="Proteomes" id="UP000179129">
    <property type="component" value="Unassembled WGS sequence"/>
</dbReference>
<dbReference type="GO" id="GO:0016491">
    <property type="term" value="F:oxidoreductase activity"/>
    <property type="evidence" value="ECO:0007669"/>
    <property type="project" value="UniProtKB-KW"/>
</dbReference>
<dbReference type="STRING" id="1817867.A3F83_05915"/>
<dbReference type="PANTHER" id="PTHR32303">
    <property type="entry name" value="QUINOPROTEIN ALCOHOL DEHYDROGENASE (CYTOCHROME C)"/>
    <property type="match status" value="1"/>
</dbReference>
<evidence type="ECO:0000256" key="3">
    <source>
        <dbReference type="ARBA" id="ARBA00023002"/>
    </source>
</evidence>
<dbReference type="Pfam" id="PF01011">
    <property type="entry name" value="PQQ"/>
    <property type="match status" value="1"/>
</dbReference>
<organism evidence="6 7">
    <name type="scientific">Candidatus Glassbacteria bacterium RIFCSPLOWO2_12_FULL_58_11</name>
    <dbReference type="NCBI Taxonomy" id="1817867"/>
    <lineage>
        <taxon>Bacteria</taxon>
        <taxon>Candidatus Glassiibacteriota</taxon>
    </lineage>
</organism>
<reference evidence="6 7" key="1">
    <citation type="journal article" date="2016" name="Nat. Commun.">
        <title>Thousands of microbial genomes shed light on interconnected biogeochemical processes in an aquifer system.</title>
        <authorList>
            <person name="Anantharaman K."/>
            <person name="Brown C.T."/>
            <person name="Hug L.A."/>
            <person name="Sharon I."/>
            <person name="Castelle C.J."/>
            <person name="Probst A.J."/>
            <person name="Thomas B.C."/>
            <person name="Singh A."/>
            <person name="Wilkins M.J."/>
            <person name="Karaoz U."/>
            <person name="Brodie E.L."/>
            <person name="Williams K.H."/>
            <person name="Hubbard S.S."/>
            <person name="Banfield J.F."/>
        </authorList>
    </citation>
    <scope>NUCLEOTIDE SEQUENCE [LARGE SCALE GENOMIC DNA]</scope>
</reference>